<sequence>MPGLQADLEAARRERDSLKMELSLLKARFEAQKAKLESELKVALEQRVTERLAEVHEDSLRQMSAMREQHRKQLLELGSHHEKELAKQLAQFKADLTEKEAQQKHLTEDYEHRMSKQQEELRELRSRYRHLESQRAEMVSQFQAMMQAHWNEALRLFATSRAPLQPSPQAPRQEADADPPSASEFLPPSDPVKRTVKGEALCNNPGMGNCKELGWAKAVPLQPVLQQQTRLQGLSEGAEKRPRESSRHFLPLVPDAGRLSSEFSHILNSSLLSQQGFQQLDPQVDTTVAGAGLNFHPENLAEHPFADERDDSSPELAGNESELTQPSTGESGVQGPQPDLNYYMRLLLAHSDFEGSPPRQETSATDSPPRTTNRTQTGNSQSYHERSTALWDPAQPSVSTIRIQPPSTAAVHKTKVALPKSGPVCFSLEPVSPSKQNVAHEEGILSPKHVAAVSLLLKQHQAKGRAVPSAEELYRYLHRIGQNGPETKGDGSLPARRNLDPKLSESMRKEGPPRRRAGSSGPGHEKTHAPGKTGKKLSGSLASHSRSSSSSSRGGTVWR</sequence>
<feature type="compositionally biased region" description="Low complexity" evidence="2">
    <location>
        <begin position="537"/>
        <end position="559"/>
    </location>
</feature>
<accession>A0AAW1B8J1</accession>
<feature type="region of interest" description="Disordered" evidence="2">
    <location>
        <begin position="481"/>
        <end position="559"/>
    </location>
</feature>
<dbReference type="GO" id="GO:0051299">
    <property type="term" value="P:centrosome separation"/>
    <property type="evidence" value="ECO:0007669"/>
    <property type="project" value="TreeGrafter"/>
</dbReference>
<evidence type="ECO:0000313" key="4">
    <source>
        <dbReference type="Proteomes" id="UP001474421"/>
    </source>
</evidence>
<name>A0AAW1B8J1_CROAD</name>
<organism evidence="3 4">
    <name type="scientific">Crotalus adamanteus</name>
    <name type="common">Eastern diamondback rattlesnake</name>
    <dbReference type="NCBI Taxonomy" id="8729"/>
    <lineage>
        <taxon>Eukaryota</taxon>
        <taxon>Metazoa</taxon>
        <taxon>Chordata</taxon>
        <taxon>Craniata</taxon>
        <taxon>Vertebrata</taxon>
        <taxon>Euteleostomi</taxon>
        <taxon>Lepidosauria</taxon>
        <taxon>Squamata</taxon>
        <taxon>Bifurcata</taxon>
        <taxon>Unidentata</taxon>
        <taxon>Episquamata</taxon>
        <taxon>Toxicofera</taxon>
        <taxon>Serpentes</taxon>
        <taxon>Colubroidea</taxon>
        <taxon>Viperidae</taxon>
        <taxon>Crotalinae</taxon>
        <taxon>Crotalus</taxon>
    </lineage>
</organism>
<reference evidence="3 4" key="1">
    <citation type="journal article" date="2024" name="Proc. Natl. Acad. Sci. U.S.A.">
        <title>The genetic regulatory architecture and epigenomic basis for age-related changes in rattlesnake venom.</title>
        <authorList>
            <person name="Hogan M.P."/>
            <person name="Holding M.L."/>
            <person name="Nystrom G.S."/>
            <person name="Colston T.J."/>
            <person name="Bartlett D.A."/>
            <person name="Mason A.J."/>
            <person name="Ellsworth S.A."/>
            <person name="Rautsaw R.M."/>
            <person name="Lawrence K.C."/>
            <person name="Strickland J.L."/>
            <person name="He B."/>
            <person name="Fraser P."/>
            <person name="Margres M.J."/>
            <person name="Gilbert D.M."/>
            <person name="Gibbs H.L."/>
            <person name="Parkinson C.L."/>
            <person name="Rokyta D.R."/>
        </authorList>
    </citation>
    <scope>NUCLEOTIDE SEQUENCE [LARGE SCALE GENOMIC DNA]</scope>
    <source>
        <strain evidence="3">DRR0105</strain>
    </source>
</reference>
<dbReference type="InterPro" id="IPR038923">
    <property type="entry name" value="Centrobin"/>
</dbReference>
<dbReference type="AlphaFoldDB" id="A0AAW1B8J1"/>
<dbReference type="GO" id="GO:1902017">
    <property type="term" value="P:regulation of cilium assembly"/>
    <property type="evidence" value="ECO:0007669"/>
    <property type="project" value="InterPro"/>
</dbReference>
<feature type="compositionally biased region" description="Polar residues" evidence="2">
    <location>
        <begin position="359"/>
        <end position="382"/>
    </location>
</feature>
<dbReference type="Proteomes" id="UP001474421">
    <property type="component" value="Unassembled WGS sequence"/>
</dbReference>
<dbReference type="PANTHER" id="PTHR34439">
    <property type="entry name" value="CENTROBIN"/>
    <property type="match status" value="1"/>
</dbReference>
<proteinExistence type="predicted"/>
<evidence type="ECO:0000313" key="3">
    <source>
        <dbReference type="EMBL" id="KAK9398310.1"/>
    </source>
</evidence>
<dbReference type="GO" id="GO:0005814">
    <property type="term" value="C:centriole"/>
    <property type="evidence" value="ECO:0007669"/>
    <property type="project" value="TreeGrafter"/>
</dbReference>
<dbReference type="GO" id="GO:0007099">
    <property type="term" value="P:centriole replication"/>
    <property type="evidence" value="ECO:0007669"/>
    <property type="project" value="InterPro"/>
</dbReference>
<keyword evidence="1" id="KW-0175">Coiled coil</keyword>
<protein>
    <submittedName>
        <fullName evidence="3">Centrobin</fullName>
    </submittedName>
</protein>
<evidence type="ECO:0000256" key="1">
    <source>
        <dbReference type="SAM" id="Coils"/>
    </source>
</evidence>
<dbReference type="PANTHER" id="PTHR34439:SF1">
    <property type="entry name" value="CENTROBIN"/>
    <property type="match status" value="1"/>
</dbReference>
<dbReference type="GO" id="GO:0005813">
    <property type="term" value="C:centrosome"/>
    <property type="evidence" value="ECO:0007669"/>
    <property type="project" value="TreeGrafter"/>
</dbReference>
<feature type="compositionally biased region" description="Basic and acidic residues" evidence="2">
    <location>
        <begin position="497"/>
        <end position="513"/>
    </location>
</feature>
<dbReference type="GO" id="GO:1902410">
    <property type="term" value="P:mitotic cytokinetic process"/>
    <property type="evidence" value="ECO:0007669"/>
    <property type="project" value="TreeGrafter"/>
</dbReference>
<feature type="region of interest" description="Disordered" evidence="2">
    <location>
        <begin position="353"/>
        <end position="395"/>
    </location>
</feature>
<keyword evidence="4" id="KW-1185">Reference proteome</keyword>
<feature type="region of interest" description="Disordered" evidence="2">
    <location>
        <begin position="304"/>
        <end position="338"/>
    </location>
</feature>
<gene>
    <name evidence="3" type="ORF">NXF25_021671</name>
</gene>
<dbReference type="EMBL" id="JAOTOJ010000008">
    <property type="protein sequence ID" value="KAK9398310.1"/>
    <property type="molecule type" value="Genomic_DNA"/>
</dbReference>
<comment type="caution">
    <text evidence="3">The sequence shown here is derived from an EMBL/GenBank/DDBJ whole genome shotgun (WGS) entry which is preliminary data.</text>
</comment>
<evidence type="ECO:0000256" key="2">
    <source>
        <dbReference type="SAM" id="MobiDB-lite"/>
    </source>
</evidence>
<feature type="region of interest" description="Disordered" evidence="2">
    <location>
        <begin position="99"/>
        <end position="118"/>
    </location>
</feature>
<feature type="compositionally biased region" description="Polar residues" evidence="2">
    <location>
        <begin position="321"/>
        <end position="331"/>
    </location>
</feature>
<feature type="coiled-coil region" evidence="1">
    <location>
        <begin position="1"/>
        <end position="46"/>
    </location>
</feature>
<feature type="region of interest" description="Disordered" evidence="2">
    <location>
        <begin position="163"/>
        <end position="194"/>
    </location>
</feature>